<reference evidence="1" key="1">
    <citation type="submission" date="2021-06" db="EMBL/GenBank/DDBJ databases">
        <authorList>
            <person name="Kallberg Y."/>
            <person name="Tangrot J."/>
            <person name="Rosling A."/>
        </authorList>
    </citation>
    <scope>NUCLEOTIDE SEQUENCE</scope>
    <source>
        <strain evidence="1">CL356</strain>
    </source>
</reference>
<evidence type="ECO:0000313" key="1">
    <source>
        <dbReference type="EMBL" id="CAG8641837.1"/>
    </source>
</evidence>
<comment type="caution">
    <text evidence="1">The sequence shown here is derived from an EMBL/GenBank/DDBJ whole genome shotgun (WGS) entry which is preliminary data.</text>
</comment>
<sequence>RVDSQFEYKDGAKIRLRVAEGYSYMGDLARMSNDLKSAISNYHTAYMFANYKNDACIEHPRFLTTLTHNLNHVCNWKNRGGIGNHWTDVLGNYRTESVPGLNSGFMKMVSKAVDKEIMEGENYGKGIINNSGGIINLLRNWCSALNENDKSFQYFKSMATRWVNQIPKFKNEGGWVIRTVQHLMRRIQLRWYLDKYGKTYRSSTPLPKIQPDASARSKYQRPLIPAGLQRPTSTCVQPFYTFIYDMTPRQVRLIIHREALNHPMAHLMQSVFSLHDRNTFEVYCYSLVPNDGSPYRAKIEKGVDVFHECSGYTTEQIVSRIVSDGIHILINLNGYTAGERNQIFATRPAPIQVEHMGFASAMGGMWTDYNILDKFVCPESQTGDYKLLRKSTHSDGDLPGEMDPEEDDDWTYPEKVLYLPSTYFFNDHKQGFRDDNGILLSSPFKDDSEIMWALEEDRRWEMRKALFPNLPDHVVLFANFNQLYKIDPVTFMTWLNILEKVPESYLWLLSFPEEGTKNLQETARKWKGASVANRIIFTDVAGKEQHVLRGRVADLILDTPQVNAHTTACDTLWSGTPMVTLPGPDHKMCGRVAASICLATGFGDKMIVNNYRDYEDTAVRLANSVSYNFWHGCYAAGLPSCNHRNGQGELIELRKQLFLNRDNMRLFDTEKAVRDLEKGLVNAWIRWVDDNEQNIHVS</sequence>
<dbReference type="EMBL" id="CAJVPT010019533">
    <property type="protein sequence ID" value="CAG8641837.1"/>
    <property type="molecule type" value="Genomic_DNA"/>
</dbReference>
<name>A0ACA9NA80_9GLOM</name>
<organism evidence="1 2">
    <name type="scientific">Acaulospora colombiana</name>
    <dbReference type="NCBI Taxonomy" id="27376"/>
    <lineage>
        <taxon>Eukaryota</taxon>
        <taxon>Fungi</taxon>
        <taxon>Fungi incertae sedis</taxon>
        <taxon>Mucoromycota</taxon>
        <taxon>Glomeromycotina</taxon>
        <taxon>Glomeromycetes</taxon>
        <taxon>Diversisporales</taxon>
        <taxon>Acaulosporaceae</taxon>
        <taxon>Acaulospora</taxon>
    </lineage>
</organism>
<protein>
    <submittedName>
        <fullName evidence="1">4542_t:CDS:1</fullName>
    </submittedName>
</protein>
<feature type="non-terminal residue" evidence="1">
    <location>
        <position position="1"/>
    </location>
</feature>
<gene>
    <name evidence="1" type="ORF">ACOLOM_LOCUS7964</name>
</gene>
<proteinExistence type="predicted"/>
<keyword evidence="2" id="KW-1185">Reference proteome</keyword>
<evidence type="ECO:0000313" key="2">
    <source>
        <dbReference type="Proteomes" id="UP000789525"/>
    </source>
</evidence>
<dbReference type="Proteomes" id="UP000789525">
    <property type="component" value="Unassembled WGS sequence"/>
</dbReference>
<accession>A0ACA9NA80</accession>